<keyword evidence="9" id="KW-0256">Endoplasmic reticulum</keyword>
<keyword evidence="8" id="KW-0418">Kinase</keyword>
<feature type="domain" description="Protein kinase" evidence="16">
    <location>
        <begin position="300"/>
        <end position="606"/>
    </location>
</feature>
<feature type="transmembrane region" description="Helical" evidence="14">
    <location>
        <begin position="233"/>
        <end position="259"/>
    </location>
</feature>
<dbReference type="Pfam" id="PF18403">
    <property type="entry name" value="Thioredoxin_15"/>
    <property type="match status" value="1"/>
</dbReference>
<dbReference type="SUPFAM" id="SSF53448">
    <property type="entry name" value="Nucleotide-diphospho-sugar transferases"/>
    <property type="match status" value="1"/>
</dbReference>
<name>A0ABR0CI75_9LAMI</name>
<dbReference type="InterPro" id="IPR040693">
    <property type="entry name" value="UGGT_TRXL_1"/>
</dbReference>
<dbReference type="InterPro" id="IPR009448">
    <property type="entry name" value="UDP-g_GGtrans"/>
</dbReference>
<dbReference type="InterPro" id="IPR040525">
    <property type="entry name" value="UGGT_TRXL_4"/>
</dbReference>
<dbReference type="SMART" id="SM00220">
    <property type="entry name" value="S_TKc"/>
    <property type="match status" value="1"/>
</dbReference>
<evidence type="ECO:0000256" key="12">
    <source>
        <dbReference type="PROSITE-ProRule" id="PRU10141"/>
    </source>
</evidence>
<evidence type="ECO:0000256" key="3">
    <source>
        <dbReference type="ARBA" id="ARBA00004922"/>
    </source>
</evidence>
<protein>
    <recommendedName>
        <fullName evidence="16">Protein kinase domain-containing protein</fullName>
    </recommendedName>
</protein>
<dbReference type="PROSITE" id="PS00107">
    <property type="entry name" value="PROTEIN_KINASE_ATP"/>
    <property type="match status" value="1"/>
</dbReference>
<comment type="cofactor">
    <cofactor evidence="1">
        <name>Ca(2+)</name>
        <dbReference type="ChEBI" id="CHEBI:29108"/>
    </cofactor>
</comment>
<keyword evidence="18" id="KW-1185">Reference proteome</keyword>
<dbReference type="InterPro" id="IPR000719">
    <property type="entry name" value="Prot_kinase_dom"/>
</dbReference>
<dbReference type="Pfam" id="PF18404">
    <property type="entry name" value="Glyco_transf_24"/>
    <property type="match status" value="1"/>
</dbReference>
<sequence>MKPIFLILFISLFVSSSPVLSAPTNSTNCPLNLDYVQRIPWNVSECSDYTVPNNPTSVRRSCCQTLLSLYGIALSQHLKKTSLFQLPNLPTSISCLDDFQSKLTSLSLPSNLTSLCFDPLQFVITPNICASIQSTQNWVNKLGPSTQLDSACRPDVADLTTCGSCLAAGLRVQSDLISIDGNKSHSLNCFYFTVLYAAGIVNQLGPESIGAVSCIFGLSVTSSRKGSSSKRHLALVFGLIGASFTVFLVFSLLGLYLWWDRKYKKGYETGEEETESRQRRPSTVSLWYKIRELEKATDGFSPKNFIGRGGFGMVYKGTLADGSIVAVKKIIESDIQMNAEFCNEVEIISNLKHRNLVPLRGCCVNENGGPGESERYLVYDYMPNGNLDDHLFPINGKCKAQLTWPQRKNIIMDVAKGLTYLHYGVKPSIYHRDIKATNILLDGEMRARVADFGLAKESREGQSHLTTRVAGTHGYLAPEYALYGQLTEKSDVYSFGVVVLEIMSGRKALDLSSGSPRAFLITDWAWSLVKAGKIERVYDGFLLTDGGLVNENLKRGMERYVLVGILCAHVMVALRPTILDAVKMLEGDIEVPMIPDRPTPLGHPSFFGGGVSAQNRSPKNVQVALRAKWSGTPILLEAGELLSKEWKDFFWDFIESWLSSLNEESDSNTAKDCLKKISKYGKSLLGEPLASVFEFSLTLRSASPRLVLYRQLAEESLSSFPLSDDISSHTIEVGNFEPNETRKSEAFLLGINPSSPGNRCCWVDTGGSLFSDVKELQLWLQTPNDVSEGAFQQPEIFEFDHVHPDSTAGSATAILYGALGTECFKEFHLTLAEAAKKGKVKYVVRSVLPSGCESKSGSCGAIGTGDPVNLGGYGVELALKNMEYKAMDDSTIKKGVTLEDPHTEDLSQEVRGFIFSKILERKPELTSEIMAFRDYLLSSTVSDTLDVWELKDLGHQTAQRIVHASDPLQSMQEITQNFPSVVSSLSRMKLNESIKDEIIANQRMIPPGKSLMALNGALVNIEDLDLYLLVDMVHQDLSLADQYGKLKVPPSTIRNFLSVLPPSESFAFRVDFRSPHVHYLNNLEVDPMYKRWRSSINETVDMIVSLFENNLPIRFGVILYSAKLVEKIEANDGELPAAHLKDDTGEDMSSLIIRLFMYIKENHGNLMAFQFLSNINKLRMESAVEDSLEMHHVEGAFVETILPSAKSPPQDTLLRLEKDQTLNELSQESSMFVIKLGFAKLECSLLMNGLVHETNEEALINAMNDELPRIQEQVYYGHINSQTDVLDKFLSESGVQRYNPKIIADGKAKPKFVSLSAAILSKESVLSDLSYLHSTETMDDLKPVTHLLVVDITSRKGMKLLREGIRYLIGGSKNARIGVLFNANEDAILPSLFLMKVFQVTASSYSHKKGILQFLDQLCSFYEREYILASGVAESYQALNDEVFKLADANGLPSKGYESALAEFSAENVRRYSNKVTQFLYGQMGLECGVNAVITNGRVIRLSDGSTFLSHDLHLLESLEFKQRIKHIAEIIEDIKWEEVDPDILTSKFISDIVMAISSSLAMRDRSSESARFEILSSEYSAVVLQNDNSSIHIDAVIDPLSSSGQKLSALLRILSKYVQPSMKLILNPVSSLADLPLKNYYRYVVPTMDDFSGTDRTVHGPKAFFANMPLSKTLTMNLDVPEPWLIEPVVAIHDLDNILLENLADTRTLQAVYELESLVLTGHCSEKDHEPPRGLQLILGTKNSPHLVDTLVMANLGYWQMKAFPGVWYLQLAPGRSSELYVMKEDSEGSQDTTLSKQITMDDLRGKLVYMEVIKKKGMEREKLLIPSDDDSHLNNKKGTQNSWNSNILKWASGFIGGKDQSNQGDVIPHMAHEYGFEYELITYKWPTWLHKQKEKQRIIWAYKILFLDVIFPLALEKVIFVDADQIVRADMGELYDMDLKGRPLAYTPFCDNNKDMDGFRFWKQGFWKDHLRGRPYHISALYVVDLVKFRETAAGDQLRVFYETLSKDPNSLSNLDQDLPNYAQHMVPIFSLPQEWLWCESWCGNSTKSRAKTIDLCNNPMTKEPKLQGAKRIVTEWPDLDLEARHFTARISGEIIEPQEQAKPPQQVQSTDDSTSQEDLESKAEL</sequence>
<dbReference type="InterPro" id="IPR029044">
    <property type="entry name" value="Nucleotide-diphossugar_trans"/>
</dbReference>
<dbReference type="Pfam" id="PF18402">
    <property type="entry name" value="Thioredoxin_14"/>
    <property type="match status" value="1"/>
</dbReference>
<evidence type="ECO:0000256" key="5">
    <source>
        <dbReference type="ARBA" id="ARBA00022679"/>
    </source>
</evidence>
<evidence type="ECO:0000256" key="13">
    <source>
        <dbReference type="SAM" id="MobiDB-lite"/>
    </source>
</evidence>
<evidence type="ECO:0000256" key="2">
    <source>
        <dbReference type="ARBA" id="ARBA00004319"/>
    </source>
</evidence>
<dbReference type="Pfam" id="PF00069">
    <property type="entry name" value="Pkinase"/>
    <property type="match status" value="1"/>
</dbReference>
<evidence type="ECO:0000256" key="10">
    <source>
        <dbReference type="ARBA" id="ARBA00022840"/>
    </source>
</evidence>
<dbReference type="InterPro" id="IPR040694">
    <property type="entry name" value="UGGT_TRXL_2"/>
</dbReference>
<keyword evidence="10 12" id="KW-0067">ATP-binding</keyword>
<comment type="similarity">
    <text evidence="4">Belongs to the glycosyltransferase 8 family.</text>
</comment>
<dbReference type="PROSITE" id="PS50011">
    <property type="entry name" value="PROTEIN_KINASE_DOM"/>
    <property type="match status" value="1"/>
</dbReference>
<dbReference type="InterPro" id="IPR040497">
    <property type="entry name" value="Glyco_transf_24"/>
</dbReference>
<evidence type="ECO:0000256" key="15">
    <source>
        <dbReference type="SAM" id="SignalP"/>
    </source>
</evidence>
<evidence type="ECO:0000256" key="11">
    <source>
        <dbReference type="ARBA" id="ARBA00023180"/>
    </source>
</evidence>
<dbReference type="PROSITE" id="PS00108">
    <property type="entry name" value="PROTEIN_KINASE_ST"/>
    <property type="match status" value="1"/>
</dbReference>
<feature type="transmembrane region" description="Helical" evidence="14">
    <location>
        <begin position="560"/>
        <end position="578"/>
    </location>
</feature>
<organism evidence="17 18">
    <name type="scientific">Penstemon davidsonii</name>
    <dbReference type="NCBI Taxonomy" id="160366"/>
    <lineage>
        <taxon>Eukaryota</taxon>
        <taxon>Viridiplantae</taxon>
        <taxon>Streptophyta</taxon>
        <taxon>Embryophyta</taxon>
        <taxon>Tracheophyta</taxon>
        <taxon>Spermatophyta</taxon>
        <taxon>Magnoliopsida</taxon>
        <taxon>eudicotyledons</taxon>
        <taxon>Gunneridae</taxon>
        <taxon>Pentapetalae</taxon>
        <taxon>asterids</taxon>
        <taxon>lamiids</taxon>
        <taxon>Lamiales</taxon>
        <taxon>Plantaginaceae</taxon>
        <taxon>Cheloneae</taxon>
        <taxon>Penstemon</taxon>
    </lineage>
</organism>
<evidence type="ECO:0000256" key="6">
    <source>
        <dbReference type="ARBA" id="ARBA00022729"/>
    </source>
</evidence>
<dbReference type="Pfam" id="PF19160">
    <property type="entry name" value="SPARK"/>
    <property type="match status" value="1"/>
</dbReference>
<evidence type="ECO:0000256" key="14">
    <source>
        <dbReference type="SAM" id="Phobius"/>
    </source>
</evidence>
<keyword evidence="7 12" id="KW-0547">Nucleotide-binding</keyword>
<comment type="subcellular location">
    <subcellularLocation>
        <location evidence="2">Endoplasmic reticulum lumen</location>
    </subcellularLocation>
</comment>
<comment type="pathway">
    <text evidence="3">Protein modification; protein glycosylation.</text>
</comment>
<feature type="signal peptide" evidence="15">
    <location>
        <begin position="1"/>
        <end position="21"/>
    </location>
</feature>
<evidence type="ECO:0000256" key="9">
    <source>
        <dbReference type="ARBA" id="ARBA00022824"/>
    </source>
</evidence>
<dbReference type="Pfam" id="PF18400">
    <property type="entry name" value="Thioredoxin_12"/>
    <property type="match status" value="1"/>
</dbReference>
<dbReference type="Gene3D" id="3.90.550.10">
    <property type="entry name" value="Spore Coat Polysaccharide Biosynthesis Protein SpsA, Chain A"/>
    <property type="match status" value="1"/>
</dbReference>
<dbReference type="InterPro" id="IPR017441">
    <property type="entry name" value="Protein_kinase_ATP_BS"/>
</dbReference>
<dbReference type="Proteomes" id="UP001291926">
    <property type="component" value="Unassembled WGS sequence"/>
</dbReference>
<keyword evidence="14" id="KW-0812">Transmembrane</keyword>
<keyword evidence="14" id="KW-1133">Transmembrane helix</keyword>
<dbReference type="InterPro" id="IPR043891">
    <property type="entry name" value="SPARK"/>
</dbReference>
<dbReference type="EMBL" id="JAYDYQ010002688">
    <property type="protein sequence ID" value="KAK4476851.1"/>
    <property type="molecule type" value="Genomic_DNA"/>
</dbReference>
<dbReference type="Pfam" id="PF18401">
    <property type="entry name" value="Thioredoxin_13"/>
    <property type="match status" value="1"/>
</dbReference>
<keyword evidence="6 15" id="KW-0732">Signal</keyword>
<dbReference type="PANTHER" id="PTHR11226:SF0">
    <property type="entry name" value="UDP-GLUCOSE:GLYCOPROTEIN GLUCOSYLTRANSFERASE"/>
    <property type="match status" value="1"/>
</dbReference>
<evidence type="ECO:0000256" key="8">
    <source>
        <dbReference type="ARBA" id="ARBA00022777"/>
    </source>
</evidence>
<evidence type="ECO:0000259" key="16">
    <source>
        <dbReference type="PROSITE" id="PS50011"/>
    </source>
</evidence>
<feature type="region of interest" description="Disordered" evidence="13">
    <location>
        <begin position="2095"/>
        <end position="2128"/>
    </location>
</feature>
<evidence type="ECO:0000313" key="18">
    <source>
        <dbReference type="Proteomes" id="UP001291926"/>
    </source>
</evidence>
<dbReference type="SUPFAM" id="SSF56112">
    <property type="entry name" value="Protein kinase-like (PK-like)"/>
    <property type="match status" value="1"/>
</dbReference>
<reference evidence="17 18" key="1">
    <citation type="journal article" date="2023" name="bioRxiv">
        <title>Genome report: Whole genome sequence and annotation of Penstemon davidsonii.</title>
        <authorList>
            <person name="Ostevik K.L."/>
            <person name="Alabady M."/>
            <person name="Zhang M."/>
            <person name="Rausher M.D."/>
        </authorList>
    </citation>
    <scope>NUCLEOTIDE SEQUENCE [LARGE SCALE GENOMIC DNA]</scope>
    <source>
        <strain evidence="17">DNT005</strain>
        <tissue evidence="17">Whole leaf</tissue>
    </source>
</reference>
<feature type="chain" id="PRO_5045085083" description="Protein kinase domain-containing protein" evidence="15">
    <location>
        <begin position="22"/>
        <end position="2128"/>
    </location>
</feature>
<dbReference type="Gene3D" id="3.30.200.20">
    <property type="entry name" value="Phosphorylase Kinase, domain 1"/>
    <property type="match status" value="1"/>
</dbReference>
<dbReference type="CDD" id="cd14066">
    <property type="entry name" value="STKc_IRAK"/>
    <property type="match status" value="1"/>
</dbReference>
<evidence type="ECO:0000256" key="1">
    <source>
        <dbReference type="ARBA" id="ARBA00001913"/>
    </source>
</evidence>
<dbReference type="PANTHER" id="PTHR11226">
    <property type="entry name" value="UDP-GLUCOSE GLYCOPROTEIN:GLUCOSYLTRANSFERASE"/>
    <property type="match status" value="1"/>
</dbReference>
<keyword evidence="11" id="KW-0325">Glycoprotein</keyword>
<evidence type="ECO:0000256" key="4">
    <source>
        <dbReference type="ARBA" id="ARBA00006351"/>
    </source>
</evidence>
<dbReference type="InterPro" id="IPR011009">
    <property type="entry name" value="Kinase-like_dom_sf"/>
</dbReference>
<evidence type="ECO:0000256" key="7">
    <source>
        <dbReference type="ARBA" id="ARBA00022741"/>
    </source>
</evidence>
<dbReference type="Gene3D" id="1.10.510.10">
    <property type="entry name" value="Transferase(Phosphotransferase) domain 1"/>
    <property type="match status" value="1"/>
</dbReference>
<feature type="binding site" evidence="12">
    <location>
        <position position="329"/>
    </location>
    <ligand>
        <name>ATP</name>
        <dbReference type="ChEBI" id="CHEBI:30616"/>
    </ligand>
</feature>
<proteinExistence type="inferred from homology"/>
<keyword evidence="5" id="KW-0808">Transferase</keyword>
<evidence type="ECO:0000313" key="17">
    <source>
        <dbReference type="EMBL" id="KAK4476851.1"/>
    </source>
</evidence>
<dbReference type="InterPro" id="IPR040692">
    <property type="entry name" value="UGGT_TRXL_3"/>
</dbReference>
<gene>
    <name evidence="17" type="ORF">RD792_016013</name>
</gene>
<accession>A0ABR0CI75</accession>
<comment type="caution">
    <text evidence="17">The sequence shown here is derived from an EMBL/GenBank/DDBJ whole genome shotgun (WGS) entry which is preliminary data.</text>
</comment>
<dbReference type="Pfam" id="PF06427">
    <property type="entry name" value="UDP-g_GGTase"/>
    <property type="match status" value="1"/>
</dbReference>
<dbReference type="InterPro" id="IPR008271">
    <property type="entry name" value="Ser/Thr_kinase_AS"/>
</dbReference>
<keyword evidence="14" id="KW-0472">Membrane</keyword>